<dbReference type="Pfam" id="PF00563">
    <property type="entry name" value="EAL"/>
    <property type="match status" value="1"/>
</dbReference>
<dbReference type="CDD" id="cd01948">
    <property type="entry name" value="EAL"/>
    <property type="match status" value="1"/>
</dbReference>
<dbReference type="InterPro" id="IPR052155">
    <property type="entry name" value="Biofilm_reg_signaling"/>
</dbReference>
<dbReference type="SUPFAM" id="SSF55073">
    <property type="entry name" value="Nucleotide cyclase"/>
    <property type="match status" value="1"/>
</dbReference>
<dbReference type="Pfam" id="PF00990">
    <property type="entry name" value="GGDEF"/>
    <property type="match status" value="1"/>
</dbReference>
<protein>
    <submittedName>
        <fullName evidence="3">Unannotated protein</fullName>
    </submittedName>
</protein>
<dbReference type="SMART" id="SM00052">
    <property type="entry name" value="EAL"/>
    <property type="match status" value="1"/>
</dbReference>
<sequence length="427" mass="46354">MLDALLAGADEQHPVGLLFCDLDRFKAVNDALGHRGGDRFITIIADRLQHSSDATSIVGRMGGDEFVVVMPGLDMAGARAVAERLVSVLAQPVYAEGREMPSSVSVGVAAAPLHGNAASELLRNANAALYRAKAGGRNRVEMFDGTMQQEMIDRLEGEQALRRAIDDGEIVAFFQPEIDASNGHVVGAELLARWVRRDGRVIAAQDFLEVAMSASLLERITEKVLLSARPHMRRLSMLGLPDGFRFRVNMAPEATERGRRDDPIDRMLHGLEPSMITIDVMESAVTGDLPAAAANLAAFRARGGRVCLDDFAHGVSSLNLLRRLPLDEVRIDQLSIDSLNAHPHDRAIVRSIIALVREIGIAVTADGVETGIQADSLIALGCVRQQGHLYAPALPAAEFEHFLVMRTAERYAQSVSPLPIWQTDDLT</sequence>
<dbReference type="InterPro" id="IPR000160">
    <property type="entry name" value="GGDEF_dom"/>
</dbReference>
<dbReference type="PROSITE" id="PS50883">
    <property type="entry name" value="EAL"/>
    <property type="match status" value="1"/>
</dbReference>
<proteinExistence type="predicted"/>
<dbReference type="SUPFAM" id="SSF141868">
    <property type="entry name" value="EAL domain-like"/>
    <property type="match status" value="1"/>
</dbReference>
<organism evidence="3">
    <name type="scientific">freshwater metagenome</name>
    <dbReference type="NCBI Taxonomy" id="449393"/>
    <lineage>
        <taxon>unclassified sequences</taxon>
        <taxon>metagenomes</taxon>
        <taxon>ecological metagenomes</taxon>
    </lineage>
</organism>
<dbReference type="AlphaFoldDB" id="A0A6J6ZB57"/>
<dbReference type="InterPro" id="IPR001633">
    <property type="entry name" value="EAL_dom"/>
</dbReference>
<accession>A0A6J6ZB57</accession>
<dbReference type="PANTHER" id="PTHR44757:SF2">
    <property type="entry name" value="BIOFILM ARCHITECTURE MAINTENANCE PROTEIN MBAA"/>
    <property type="match status" value="1"/>
</dbReference>
<dbReference type="CDD" id="cd01949">
    <property type="entry name" value="GGDEF"/>
    <property type="match status" value="1"/>
</dbReference>
<reference evidence="3" key="1">
    <citation type="submission" date="2020-05" db="EMBL/GenBank/DDBJ databases">
        <authorList>
            <person name="Chiriac C."/>
            <person name="Salcher M."/>
            <person name="Ghai R."/>
            <person name="Kavagutti S V."/>
        </authorList>
    </citation>
    <scope>NUCLEOTIDE SEQUENCE</scope>
</reference>
<dbReference type="SMART" id="SM00267">
    <property type="entry name" value="GGDEF"/>
    <property type="match status" value="1"/>
</dbReference>
<dbReference type="InterPro" id="IPR035919">
    <property type="entry name" value="EAL_sf"/>
</dbReference>
<evidence type="ECO:0000259" key="2">
    <source>
        <dbReference type="PROSITE" id="PS50887"/>
    </source>
</evidence>
<dbReference type="EMBL" id="CAFAAV010000079">
    <property type="protein sequence ID" value="CAB4817904.1"/>
    <property type="molecule type" value="Genomic_DNA"/>
</dbReference>
<dbReference type="PANTHER" id="PTHR44757">
    <property type="entry name" value="DIGUANYLATE CYCLASE DGCP"/>
    <property type="match status" value="1"/>
</dbReference>
<dbReference type="PROSITE" id="PS50887">
    <property type="entry name" value="GGDEF"/>
    <property type="match status" value="1"/>
</dbReference>
<evidence type="ECO:0000259" key="1">
    <source>
        <dbReference type="PROSITE" id="PS50883"/>
    </source>
</evidence>
<feature type="domain" description="EAL" evidence="1">
    <location>
        <begin position="154"/>
        <end position="407"/>
    </location>
</feature>
<dbReference type="InterPro" id="IPR043128">
    <property type="entry name" value="Rev_trsase/Diguanyl_cyclase"/>
</dbReference>
<feature type="domain" description="GGDEF" evidence="2">
    <location>
        <begin position="13"/>
        <end position="145"/>
    </location>
</feature>
<dbReference type="Gene3D" id="3.30.70.270">
    <property type="match status" value="1"/>
</dbReference>
<gene>
    <name evidence="3" type="ORF">UFOPK3099_01210</name>
</gene>
<dbReference type="Gene3D" id="3.20.20.450">
    <property type="entry name" value="EAL domain"/>
    <property type="match status" value="1"/>
</dbReference>
<dbReference type="InterPro" id="IPR029787">
    <property type="entry name" value="Nucleotide_cyclase"/>
</dbReference>
<name>A0A6J6ZB57_9ZZZZ</name>
<dbReference type="NCBIfam" id="TIGR00254">
    <property type="entry name" value="GGDEF"/>
    <property type="match status" value="1"/>
</dbReference>
<evidence type="ECO:0000313" key="3">
    <source>
        <dbReference type="EMBL" id="CAB4817904.1"/>
    </source>
</evidence>